<dbReference type="EMBL" id="JAAALK010000079">
    <property type="protein sequence ID" value="KAG8099192.1"/>
    <property type="molecule type" value="Genomic_DNA"/>
</dbReference>
<reference evidence="1" key="1">
    <citation type="journal article" date="2021" name="bioRxiv">
        <title>Whole Genome Assembly and Annotation of Northern Wild Rice, Zizania palustris L., Supports a Whole Genome Duplication in the Zizania Genus.</title>
        <authorList>
            <person name="Haas M."/>
            <person name="Kono T."/>
            <person name="Macchietto M."/>
            <person name="Millas R."/>
            <person name="McGilp L."/>
            <person name="Shao M."/>
            <person name="Duquette J."/>
            <person name="Hirsch C.N."/>
            <person name="Kimball J."/>
        </authorList>
    </citation>
    <scope>NUCLEOTIDE SEQUENCE</scope>
    <source>
        <tissue evidence="1">Fresh leaf tissue</tissue>
    </source>
</reference>
<evidence type="ECO:0000313" key="1">
    <source>
        <dbReference type="EMBL" id="KAG8099192.1"/>
    </source>
</evidence>
<gene>
    <name evidence="1" type="ORF">GUJ93_ZPchr0013g34486</name>
</gene>
<dbReference type="AlphaFoldDB" id="A0A8J6BXB1"/>
<organism evidence="1 2">
    <name type="scientific">Zizania palustris</name>
    <name type="common">Northern wild rice</name>
    <dbReference type="NCBI Taxonomy" id="103762"/>
    <lineage>
        <taxon>Eukaryota</taxon>
        <taxon>Viridiplantae</taxon>
        <taxon>Streptophyta</taxon>
        <taxon>Embryophyta</taxon>
        <taxon>Tracheophyta</taxon>
        <taxon>Spermatophyta</taxon>
        <taxon>Magnoliopsida</taxon>
        <taxon>Liliopsida</taxon>
        <taxon>Poales</taxon>
        <taxon>Poaceae</taxon>
        <taxon>BOP clade</taxon>
        <taxon>Oryzoideae</taxon>
        <taxon>Oryzeae</taxon>
        <taxon>Zizaniinae</taxon>
        <taxon>Zizania</taxon>
    </lineage>
</organism>
<reference evidence="1" key="2">
    <citation type="submission" date="2021-02" db="EMBL/GenBank/DDBJ databases">
        <authorList>
            <person name="Kimball J.A."/>
            <person name="Haas M.W."/>
            <person name="Macchietto M."/>
            <person name="Kono T."/>
            <person name="Duquette J."/>
            <person name="Shao M."/>
        </authorList>
    </citation>
    <scope>NUCLEOTIDE SEQUENCE</scope>
    <source>
        <tissue evidence="1">Fresh leaf tissue</tissue>
    </source>
</reference>
<keyword evidence="2" id="KW-1185">Reference proteome</keyword>
<dbReference type="Proteomes" id="UP000729402">
    <property type="component" value="Unassembled WGS sequence"/>
</dbReference>
<proteinExistence type="predicted"/>
<accession>A0A8J6BXB1</accession>
<protein>
    <submittedName>
        <fullName evidence="1">Uncharacterized protein</fullName>
    </submittedName>
</protein>
<evidence type="ECO:0000313" key="2">
    <source>
        <dbReference type="Proteomes" id="UP000729402"/>
    </source>
</evidence>
<comment type="caution">
    <text evidence="1">The sequence shown here is derived from an EMBL/GenBank/DDBJ whole genome shotgun (WGS) entry which is preliminary data.</text>
</comment>
<name>A0A8J6BXB1_ZIZPA</name>
<sequence length="80" mass="8312">MLDSAARSFGFFDSPSRLCHRAGAEAESRAVHAAGCSSLAFAIPEAKKGITQVQSVTALTLRWVFSVAETNGKANGSGLV</sequence>